<evidence type="ECO:0000256" key="1">
    <source>
        <dbReference type="SAM" id="Phobius"/>
    </source>
</evidence>
<name>A0A9N9S0J2_9DIPT</name>
<gene>
    <name evidence="2" type="ORF">CHIRRI_LOCUS11790</name>
</gene>
<reference evidence="2" key="1">
    <citation type="submission" date="2022-01" db="EMBL/GenBank/DDBJ databases">
        <authorList>
            <person name="King R."/>
        </authorList>
    </citation>
    <scope>NUCLEOTIDE SEQUENCE</scope>
</reference>
<keyword evidence="3" id="KW-1185">Reference proteome</keyword>
<feature type="transmembrane region" description="Helical" evidence="1">
    <location>
        <begin position="6"/>
        <end position="28"/>
    </location>
</feature>
<organism evidence="2 3">
    <name type="scientific">Chironomus riparius</name>
    <dbReference type="NCBI Taxonomy" id="315576"/>
    <lineage>
        <taxon>Eukaryota</taxon>
        <taxon>Metazoa</taxon>
        <taxon>Ecdysozoa</taxon>
        <taxon>Arthropoda</taxon>
        <taxon>Hexapoda</taxon>
        <taxon>Insecta</taxon>
        <taxon>Pterygota</taxon>
        <taxon>Neoptera</taxon>
        <taxon>Endopterygota</taxon>
        <taxon>Diptera</taxon>
        <taxon>Nematocera</taxon>
        <taxon>Chironomoidea</taxon>
        <taxon>Chironomidae</taxon>
        <taxon>Chironominae</taxon>
        <taxon>Chironomus</taxon>
    </lineage>
</organism>
<reference evidence="2" key="2">
    <citation type="submission" date="2022-10" db="EMBL/GenBank/DDBJ databases">
        <authorList>
            <consortium name="ENA_rothamsted_submissions"/>
            <consortium name="culmorum"/>
            <person name="King R."/>
        </authorList>
    </citation>
    <scope>NUCLEOTIDE SEQUENCE</scope>
</reference>
<keyword evidence="1" id="KW-1133">Transmembrane helix</keyword>
<evidence type="ECO:0000313" key="3">
    <source>
        <dbReference type="Proteomes" id="UP001153620"/>
    </source>
</evidence>
<evidence type="ECO:0000313" key="2">
    <source>
        <dbReference type="EMBL" id="CAG9808957.1"/>
    </source>
</evidence>
<keyword evidence="1" id="KW-0812">Transmembrane</keyword>
<dbReference type="EMBL" id="OU895879">
    <property type="protein sequence ID" value="CAG9808957.1"/>
    <property type="molecule type" value="Genomic_DNA"/>
</dbReference>
<dbReference type="AlphaFoldDB" id="A0A9N9S0J2"/>
<dbReference type="Proteomes" id="UP001153620">
    <property type="component" value="Chromosome 3"/>
</dbReference>
<proteinExistence type="predicted"/>
<sequence length="173" mass="20045">MESYVIVIIIAVVFVSLILLTFCCLAIIQRRNRNVNQSVEEGTVYPKYNLSTIQQPNMMSRQQQTMNPIYPVQFSQTMNTQNTQMPCPSLINPYRAPVTIISQCPPNQPCRQNQNAFIPAQPMQLPVYTQNVHLPMQYPSNNPQPLQNYSNVQQPMMPLQYNQPTNYYNMNRN</sequence>
<keyword evidence="1" id="KW-0472">Membrane</keyword>
<protein>
    <submittedName>
        <fullName evidence="2">Uncharacterized protein</fullName>
    </submittedName>
</protein>
<accession>A0A9N9S0J2</accession>